<comment type="catalytic activity">
    <reaction evidence="8 9">
        <text>ATP + H2O = ADP + phosphate + H(+)</text>
        <dbReference type="Rhea" id="RHEA:13065"/>
        <dbReference type="ChEBI" id="CHEBI:15377"/>
        <dbReference type="ChEBI" id="CHEBI:15378"/>
        <dbReference type="ChEBI" id="CHEBI:30616"/>
        <dbReference type="ChEBI" id="CHEBI:43474"/>
        <dbReference type="ChEBI" id="CHEBI:456216"/>
        <dbReference type="EC" id="3.6.4.13"/>
    </reaction>
</comment>
<dbReference type="AlphaFoldDB" id="W5XZZ7"/>
<evidence type="ECO:0000256" key="11">
    <source>
        <dbReference type="SAM" id="MobiDB-lite"/>
    </source>
</evidence>
<keyword evidence="7 9" id="KW-0346">Stress response</keyword>
<keyword evidence="6 9" id="KW-0694">RNA-binding</keyword>
<dbReference type="InterPro" id="IPR057325">
    <property type="entry name" value="DeaD_dimer"/>
</dbReference>
<dbReference type="InterPro" id="IPR005580">
    <property type="entry name" value="DbpA/CsdA_RNA-bd_dom"/>
</dbReference>
<dbReference type="PROSITE" id="PS51194">
    <property type="entry name" value="HELICASE_CTER"/>
    <property type="match status" value="1"/>
</dbReference>
<feature type="region of interest" description="Disordered" evidence="11">
    <location>
        <begin position="1"/>
        <end position="97"/>
    </location>
</feature>
<dbReference type="SUPFAM" id="SSF52540">
    <property type="entry name" value="P-loop containing nucleoside triphosphate hydrolases"/>
    <property type="match status" value="1"/>
</dbReference>
<dbReference type="STRING" id="1224164.B843_05610"/>
<dbReference type="GO" id="GO:0016887">
    <property type="term" value="F:ATP hydrolysis activity"/>
    <property type="evidence" value="ECO:0007669"/>
    <property type="project" value="RHEA"/>
</dbReference>
<dbReference type="CDD" id="cd00268">
    <property type="entry name" value="DEADc"/>
    <property type="match status" value="1"/>
</dbReference>
<dbReference type="InterPro" id="IPR014014">
    <property type="entry name" value="RNA_helicase_DEAD_Q_motif"/>
</dbReference>
<dbReference type="GO" id="GO:0005840">
    <property type="term" value="C:ribosome"/>
    <property type="evidence" value="ECO:0007669"/>
    <property type="project" value="TreeGrafter"/>
</dbReference>
<keyword evidence="3 9" id="KW-0378">Hydrolase</keyword>
<dbReference type="InterPro" id="IPR050547">
    <property type="entry name" value="DEAD_box_RNA_helicases"/>
</dbReference>
<dbReference type="InterPro" id="IPR011545">
    <property type="entry name" value="DEAD/DEAH_box_helicase_dom"/>
</dbReference>
<organism evidence="15 16">
    <name type="scientific">Corynebacterium vitaeruminis DSM 20294</name>
    <dbReference type="NCBI Taxonomy" id="1224164"/>
    <lineage>
        <taxon>Bacteria</taxon>
        <taxon>Bacillati</taxon>
        <taxon>Actinomycetota</taxon>
        <taxon>Actinomycetes</taxon>
        <taxon>Mycobacteriales</taxon>
        <taxon>Corynebacteriaceae</taxon>
        <taxon>Corynebacterium</taxon>
    </lineage>
</organism>
<feature type="region of interest" description="Disordered" evidence="11">
    <location>
        <begin position="643"/>
        <end position="714"/>
    </location>
</feature>
<evidence type="ECO:0000256" key="2">
    <source>
        <dbReference type="ARBA" id="ARBA00022741"/>
    </source>
</evidence>
<dbReference type="Proteomes" id="UP000019222">
    <property type="component" value="Chromosome"/>
</dbReference>
<dbReference type="HAMAP" id="MF_00964">
    <property type="entry name" value="DEAD_helicase_DeaD"/>
    <property type="match status" value="1"/>
</dbReference>
<evidence type="ECO:0000256" key="5">
    <source>
        <dbReference type="ARBA" id="ARBA00022840"/>
    </source>
</evidence>
<keyword evidence="1 9" id="KW-0963">Cytoplasm</keyword>
<dbReference type="Pfam" id="PF00271">
    <property type="entry name" value="Helicase_C"/>
    <property type="match status" value="1"/>
</dbReference>
<dbReference type="Gene3D" id="3.30.70.330">
    <property type="match status" value="1"/>
</dbReference>
<evidence type="ECO:0000256" key="1">
    <source>
        <dbReference type="ARBA" id="ARBA00022490"/>
    </source>
</evidence>
<name>W5XZZ7_9CORY</name>
<evidence type="ECO:0000256" key="8">
    <source>
        <dbReference type="ARBA" id="ARBA00047984"/>
    </source>
</evidence>
<dbReference type="eggNOG" id="COG0513">
    <property type="taxonomic scope" value="Bacteria"/>
</dbReference>
<evidence type="ECO:0000259" key="14">
    <source>
        <dbReference type="PROSITE" id="PS51195"/>
    </source>
</evidence>
<feature type="domain" description="Helicase C-terminal" evidence="13">
    <location>
        <begin position="321"/>
        <end position="465"/>
    </location>
</feature>
<dbReference type="KEGG" id="cvt:B843_05610"/>
<dbReference type="SMART" id="SM00487">
    <property type="entry name" value="DEXDc"/>
    <property type="match status" value="1"/>
</dbReference>
<keyword evidence="5 9" id="KW-0067">ATP-binding</keyword>
<evidence type="ECO:0000256" key="10">
    <source>
        <dbReference type="PROSITE-ProRule" id="PRU00552"/>
    </source>
</evidence>
<evidence type="ECO:0000313" key="15">
    <source>
        <dbReference type="EMBL" id="AHI22507.1"/>
    </source>
</evidence>
<feature type="domain" description="DEAD-box RNA helicase Q" evidence="14">
    <location>
        <begin position="92"/>
        <end position="120"/>
    </location>
</feature>
<dbReference type="InterPro" id="IPR014001">
    <property type="entry name" value="Helicase_ATP-bd"/>
</dbReference>
<evidence type="ECO:0000256" key="9">
    <source>
        <dbReference type="HAMAP-Rule" id="MF_00964"/>
    </source>
</evidence>
<dbReference type="EC" id="3.6.4.13" evidence="9"/>
<evidence type="ECO:0000256" key="7">
    <source>
        <dbReference type="ARBA" id="ARBA00023016"/>
    </source>
</evidence>
<dbReference type="PROSITE" id="PS51195">
    <property type="entry name" value="Q_MOTIF"/>
    <property type="match status" value="1"/>
</dbReference>
<dbReference type="InterPro" id="IPR012677">
    <property type="entry name" value="Nucleotide-bd_a/b_plait_sf"/>
</dbReference>
<comment type="function">
    <text evidence="9">DEAD-box RNA helicase involved in various cellular processes at low temperature, including ribosome biogenesis, mRNA degradation and translation initiation.</text>
</comment>
<dbReference type="PATRIC" id="fig|1224164.3.peg.1121"/>
<dbReference type="Pfam" id="PF03880">
    <property type="entry name" value="DbpA"/>
    <property type="match status" value="1"/>
</dbReference>
<dbReference type="GO" id="GO:0006401">
    <property type="term" value="P:RNA catabolic process"/>
    <property type="evidence" value="ECO:0007669"/>
    <property type="project" value="UniProtKB-UniRule"/>
</dbReference>
<dbReference type="InterPro" id="IPR001650">
    <property type="entry name" value="Helicase_C-like"/>
</dbReference>
<feature type="region of interest" description="Disordered" evidence="11">
    <location>
        <begin position="518"/>
        <end position="569"/>
    </location>
</feature>
<dbReference type="PANTHER" id="PTHR47963">
    <property type="entry name" value="DEAD-BOX ATP-DEPENDENT RNA HELICASE 47, MITOCHONDRIAL"/>
    <property type="match status" value="1"/>
</dbReference>
<sequence length="714" mass="79934">MSITDDATSGENELDVNNVSESQENSQVDNGPTSLEDVLGDVDDSRVANTSEGTGSADDADNEENNVDKGDSESDSSSEEAQGESNEKSEGPSFDNLGLPKDVLKAVAKVGFETPSPIQAQTIPLLMEGHDVLGLAQTGTGKTAAFALPILSRIDVHVRHPQALVLAPTRELALQVADSFQSFADHLGDIHVLPIYGGQAYGIQLSGLRRGAQIIVGTPGRVIDHLEKGSLDISELRFLVLDEADEMLNMGFQEDVERILEDTPEDKQVALFSATMPNGIRRISRDYMKDPHEIQVKSETRTNTNITQRYLNVAHRNKLDALTRILEVTEFEAMIMFVRTKHETEELAEKLRARGFSAAAINGDIAQAQRERTVDQLKDGRLDILVATDVAARGLDVERITHVFNYDIPNDTESYVHRIGRTGRAGRSGEAILFVTPRERRMLRSIERATNATLVEMDLPTVDEVNESRKAKFADSITESLEDSQIDVFRTLVKAYSEEHDVPLEDIAAALATQARAGDEFLMKEPPQEKRRDRRDRFDRDDRRGGRDRFDRDDRRDRDRGERGARFERNDKDMATYRLAVGKRQHVRPGAIVGALANEGGLNHKDFGRITIAVDHTLVELPKDLPKSVFDNLRDTRISGQLIHIEKDNGGPRGGRGDYRDRDDYRGGRGGYRDDRRGGYRDRDERRGGRGGYRDRDDRRGRADRERGERGWRD</sequence>
<dbReference type="InterPro" id="IPR044742">
    <property type="entry name" value="DEAD/DEAH_RhlB"/>
</dbReference>
<proteinExistence type="inferred from homology"/>
<reference evidence="15 16" key="1">
    <citation type="submission" date="2013-02" db="EMBL/GenBank/DDBJ databases">
        <title>The complete genome sequence of Corynebacterium vitaeruminis DSM 20294.</title>
        <authorList>
            <person name="Ruckert C."/>
            <person name="Albersmeier A."/>
            <person name="Kalinowski J."/>
        </authorList>
    </citation>
    <scope>NUCLEOTIDE SEQUENCE [LARGE SCALE GENOMIC DNA]</scope>
    <source>
        <strain evidence="16">ATCC 10234</strain>
    </source>
</reference>
<dbReference type="GO" id="GO:0000027">
    <property type="term" value="P:ribosomal large subunit assembly"/>
    <property type="evidence" value="ECO:0007669"/>
    <property type="project" value="UniProtKB-UniRule"/>
</dbReference>
<dbReference type="HOGENOM" id="CLU_003041_21_1_11"/>
<dbReference type="PANTHER" id="PTHR47963:SF8">
    <property type="entry name" value="ATP-DEPENDENT RNA HELICASE DEAD"/>
    <property type="match status" value="1"/>
</dbReference>
<dbReference type="Pfam" id="PF25399">
    <property type="entry name" value="DeaD_dimer"/>
    <property type="match status" value="1"/>
</dbReference>
<keyword evidence="4 9" id="KW-0347">Helicase</keyword>
<evidence type="ECO:0000256" key="3">
    <source>
        <dbReference type="ARBA" id="ARBA00022801"/>
    </source>
</evidence>
<keyword evidence="2 9" id="KW-0547">Nucleotide-binding</keyword>
<keyword evidence="16" id="KW-1185">Reference proteome</keyword>
<evidence type="ECO:0000313" key="16">
    <source>
        <dbReference type="Proteomes" id="UP000019222"/>
    </source>
</evidence>
<feature type="compositionally biased region" description="Polar residues" evidence="11">
    <location>
        <begin position="1"/>
        <end position="33"/>
    </location>
</feature>
<accession>W5XZZ7</accession>
<dbReference type="SMART" id="SM00490">
    <property type="entry name" value="HELICc"/>
    <property type="match status" value="1"/>
</dbReference>
<dbReference type="CDD" id="cd18787">
    <property type="entry name" value="SF2_C_DEAD"/>
    <property type="match status" value="1"/>
</dbReference>
<dbReference type="RefSeq" id="WP_025252540.1">
    <property type="nucleotide sequence ID" value="NZ_CP004353.1"/>
</dbReference>
<feature type="compositionally biased region" description="Basic and acidic residues" evidence="11">
    <location>
        <begin position="644"/>
        <end position="714"/>
    </location>
</feature>
<dbReference type="GO" id="GO:0003724">
    <property type="term" value="F:RNA helicase activity"/>
    <property type="evidence" value="ECO:0007669"/>
    <property type="project" value="UniProtKB-UniRule"/>
</dbReference>
<evidence type="ECO:0000259" key="12">
    <source>
        <dbReference type="PROSITE" id="PS51192"/>
    </source>
</evidence>
<feature type="short sequence motif" description="Q motif" evidence="10">
    <location>
        <begin position="92"/>
        <end position="120"/>
    </location>
</feature>
<gene>
    <name evidence="9" type="primary">deaD</name>
    <name evidence="9" type="synonym">csdA</name>
    <name evidence="15" type="ORF">B843_05610</name>
</gene>
<feature type="domain" description="Helicase ATP-binding" evidence="12">
    <location>
        <begin position="123"/>
        <end position="294"/>
    </location>
</feature>
<dbReference type="InterPro" id="IPR000629">
    <property type="entry name" value="RNA-helicase_DEAD-box_CS"/>
</dbReference>
<dbReference type="GO" id="GO:0033592">
    <property type="term" value="F:RNA strand annealing activity"/>
    <property type="evidence" value="ECO:0007669"/>
    <property type="project" value="TreeGrafter"/>
</dbReference>
<protein>
    <recommendedName>
        <fullName evidence="9">ATP-dependent RNA helicase DeaD</fullName>
        <ecNumber evidence="9">3.6.4.13</ecNumber>
    </recommendedName>
    <alternativeName>
        <fullName evidence="9">Cold-shock DEAD box protein A</fullName>
    </alternativeName>
</protein>
<dbReference type="Gene3D" id="3.40.50.300">
    <property type="entry name" value="P-loop containing nucleotide triphosphate hydrolases"/>
    <property type="match status" value="2"/>
</dbReference>
<dbReference type="FunFam" id="3.40.50.300:FF:000108">
    <property type="entry name" value="ATP-dependent RNA helicase RhlE"/>
    <property type="match status" value="1"/>
</dbReference>
<comment type="subcellular location">
    <subcellularLocation>
        <location evidence="9">Cytoplasm</location>
    </subcellularLocation>
</comment>
<dbReference type="InterPro" id="IPR027417">
    <property type="entry name" value="P-loop_NTPase"/>
</dbReference>
<dbReference type="GO" id="GO:0005829">
    <property type="term" value="C:cytosol"/>
    <property type="evidence" value="ECO:0007669"/>
    <property type="project" value="TreeGrafter"/>
</dbReference>
<dbReference type="GO" id="GO:0005524">
    <property type="term" value="F:ATP binding"/>
    <property type="evidence" value="ECO:0007669"/>
    <property type="project" value="UniProtKB-UniRule"/>
</dbReference>
<dbReference type="CDD" id="cd12499">
    <property type="entry name" value="RRM_EcCsdA_like"/>
    <property type="match status" value="1"/>
</dbReference>
<dbReference type="InterPro" id="IPR034415">
    <property type="entry name" value="CsdA_RRM"/>
</dbReference>
<dbReference type="InterPro" id="IPR028618">
    <property type="entry name" value="DEAD_helicase_DeaD"/>
</dbReference>
<dbReference type="PROSITE" id="PS51192">
    <property type="entry name" value="HELICASE_ATP_BIND_1"/>
    <property type="match status" value="1"/>
</dbReference>
<dbReference type="PROSITE" id="PS00039">
    <property type="entry name" value="DEAD_ATP_HELICASE"/>
    <property type="match status" value="1"/>
</dbReference>
<evidence type="ECO:0000259" key="13">
    <source>
        <dbReference type="PROSITE" id="PS51194"/>
    </source>
</evidence>
<dbReference type="GO" id="GO:0070417">
    <property type="term" value="P:cellular response to cold"/>
    <property type="evidence" value="ECO:0007669"/>
    <property type="project" value="InterPro"/>
</dbReference>
<comment type="similarity">
    <text evidence="9">Belongs to the DEAD box helicase family. DeaD/CsdA subfamily.</text>
</comment>
<dbReference type="EMBL" id="CP004353">
    <property type="protein sequence ID" value="AHI22507.1"/>
    <property type="molecule type" value="Genomic_DNA"/>
</dbReference>
<evidence type="ECO:0000256" key="4">
    <source>
        <dbReference type="ARBA" id="ARBA00022806"/>
    </source>
</evidence>
<feature type="compositionally biased region" description="Acidic residues" evidence="11">
    <location>
        <begin position="73"/>
        <end position="82"/>
    </location>
</feature>
<evidence type="ECO:0000256" key="6">
    <source>
        <dbReference type="ARBA" id="ARBA00022884"/>
    </source>
</evidence>
<dbReference type="Pfam" id="PF00270">
    <property type="entry name" value="DEAD"/>
    <property type="match status" value="1"/>
</dbReference>